<evidence type="ECO:0000313" key="10">
    <source>
        <dbReference type="Proteomes" id="UP001205357"/>
    </source>
</evidence>
<dbReference type="Gene3D" id="3.55.40.10">
    <property type="entry name" value="minor pseudopilin epsh domain"/>
    <property type="match status" value="1"/>
</dbReference>
<protein>
    <submittedName>
        <fullName evidence="9">Type II secretion system GspH family protein</fullName>
    </submittedName>
</protein>
<reference evidence="9 10" key="1">
    <citation type="submission" date="2022-04" db="EMBL/GenBank/DDBJ databases">
        <title>Proposal of a three novel species of Scandinavium, Scandinavium hiltneri, Scandinavium manionii, Scandinavium tedordense.</title>
        <authorList>
            <person name="Maddock D.W."/>
            <person name="Brady C.L."/>
            <person name="Denman S."/>
            <person name="Arnold D."/>
        </authorList>
    </citation>
    <scope>NUCLEOTIDE SEQUENCE [LARGE SCALE GENOMIC DNA]</scope>
    <source>
        <strain evidence="9 10">H11S7</strain>
    </source>
</reference>
<keyword evidence="7" id="KW-0472">Membrane</keyword>
<comment type="caution">
    <text evidence="9">The sequence shown here is derived from an EMBL/GenBank/DDBJ whole genome shotgun (WGS) entry which is preliminary data.</text>
</comment>
<accession>A0ABT2E604</accession>
<keyword evidence="5" id="KW-0812">Transmembrane</keyword>
<dbReference type="Pfam" id="PF12019">
    <property type="entry name" value="GspH"/>
    <property type="match status" value="1"/>
</dbReference>
<name>A0ABT2E604_9ENTR</name>
<keyword evidence="10" id="KW-1185">Reference proteome</keyword>
<evidence type="ECO:0000256" key="5">
    <source>
        <dbReference type="ARBA" id="ARBA00022692"/>
    </source>
</evidence>
<keyword evidence="3" id="KW-0488">Methylation</keyword>
<dbReference type="Pfam" id="PF07963">
    <property type="entry name" value="N_methyl"/>
    <property type="match status" value="1"/>
</dbReference>
<dbReference type="PROSITE" id="PS00409">
    <property type="entry name" value="PROKAR_NTER_METHYL"/>
    <property type="match status" value="1"/>
</dbReference>
<evidence type="ECO:0000256" key="2">
    <source>
        <dbReference type="ARBA" id="ARBA00022475"/>
    </source>
</evidence>
<evidence type="ECO:0000256" key="4">
    <source>
        <dbReference type="ARBA" id="ARBA00022519"/>
    </source>
</evidence>
<evidence type="ECO:0000313" key="9">
    <source>
        <dbReference type="EMBL" id="MCS2163310.1"/>
    </source>
</evidence>
<dbReference type="EMBL" id="JALIGE010000076">
    <property type="protein sequence ID" value="MCS2163310.1"/>
    <property type="molecule type" value="Genomic_DNA"/>
</dbReference>
<keyword evidence="6" id="KW-1133">Transmembrane helix</keyword>
<organism evidence="9 10">
    <name type="scientific">Scandinavium hiltneri</name>
    <dbReference type="NCBI Taxonomy" id="2926519"/>
    <lineage>
        <taxon>Bacteria</taxon>
        <taxon>Pseudomonadati</taxon>
        <taxon>Pseudomonadota</taxon>
        <taxon>Gammaproteobacteria</taxon>
        <taxon>Enterobacterales</taxon>
        <taxon>Enterobacteriaceae</taxon>
        <taxon>Scandinavium</taxon>
    </lineage>
</organism>
<evidence type="ECO:0000256" key="1">
    <source>
        <dbReference type="ARBA" id="ARBA00004377"/>
    </source>
</evidence>
<gene>
    <name evidence="9" type="ORF">MUU47_19695</name>
</gene>
<feature type="domain" description="General secretion pathway GspH" evidence="8">
    <location>
        <begin position="41"/>
        <end position="148"/>
    </location>
</feature>
<proteinExistence type="predicted"/>
<evidence type="ECO:0000259" key="8">
    <source>
        <dbReference type="Pfam" id="PF12019"/>
    </source>
</evidence>
<evidence type="ECO:0000256" key="3">
    <source>
        <dbReference type="ARBA" id="ARBA00022481"/>
    </source>
</evidence>
<dbReference type="InterPro" id="IPR012902">
    <property type="entry name" value="N_methyl_site"/>
</dbReference>
<keyword evidence="4" id="KW-0997">Cell inner membrane</keyword>
<dbReference type="Proteomes" id="UP001205357">
    <property type="component" value="Unassembled WGS sequence"/>
</dbReference>
<evidence type="ECO:0000256" key="6">
    <source>
        <dbReference type="ARBA" id="ARBA00022989"/>
    </source>
</evidence>
<dbReference type="InterPro" id="IPR022346">
    <property type="entry name" value="T2SS_GspH"/>
</dbReference>
<evidence type="ECO:0000256" key="7">
    <source>
        <dbReference type="ARBA" id="ARBA00023136"/>
    </source>
</evidence>
<keyword evidence="2" id="KW-1003">Cell membrane</keyword>
<dbReference type="RefSeq" id="WP_258990569.1">
    <property type="nucleotide sequence ID" value="NZ_JALIGE010000076.1"/>
</dbReference>
<dbReference type="InterPro" id="IPR002416">
    <property type="entry name" value="T2SS_protein-GspH"/>
</dbReference>
<dbReference type="PRINTS" id="PR00885">
    <property type="entry name" value="BCTERIALGSPH"/>
</dbReference>
<dbReference type="NCBIfam" id="TIGR02532">
    <property type="entry name" value="IV_pilin_GFxxxE"/>
    <property type="match status" value="1"/>
</dbReference>
<comment type="subcellular location">
    <subcellularLocation>
        <location evidence="1">Cell inner membrane</location>
        <topology evidence="1">Single-pass membrane protein</topology>
    </subcellularLocation>
</comment>
<sequence length="161" mass="18045">MMKQRGFTLLELILALVIFASSAMLVVTTIPSRSGPDIFGQQFKSLVEYGSDRAVMEGNIFGLVITSQHYQLVIARYKNDQTYWVPLTAGRIETQGEFPQGMHVLLTPQRLAATLDADPQIIFLPDGEMGRFTLMLQSIDKQHRFRVISQGASPVKVENDE</sequence>